<feature type="non-terminal residue" evidence="8">
    <location>
        <position position="275"/>
    </location>
</feature>
<keyword evidence="3" id="KW-0675">Receptor</keyword>
<comment type="caution">
    <text evidence="8">The sequence shown here is derived from an EMBL/GenBank/DDBJ whole genome shotgun (WGS) entry which is preliminary data.</text>
</comment>
<dbReference type="SUPFAM" id="SSF48726">
    <property type="entry name" value="Immunoglobulin"/>
    <property type="match status" value="4"/>
</dbReference>
<reference evidence="8 9" key="1">
    <citation type="submission" date="2023-09" db="EMBL/GenBank/DDBJ databases">
        <authorList>
            <person name="Wang M."/>
        </authorList>
    </citation>
    <scope>NUCLEOTIDE SEQUENCE [LARGE SCALE GENOMIC DNA]</scope>
    <source>
        <strain evidence="8">GT-2023</strain>
        <tissue evidence="8">Liver</tissue>
    </source>
</reference>
<dbReference type="InterPro" id="IPR007110">
    <property type="entry name" value="Ig-like_dom"/>
</dbReference>
<evidence type="ECO:0000256" key="4">
    <source>
        <dbReference type="ARBA" id="ARBA00023319"/>
    </source>
</evidence>
<keyword evidence="5" id="KW-0391">Immunity</keyword>
<evidence type="ECO:0000256" key="3">
    <source>
        <dbReference type="ARBA" id="ARBA00023170"/>
    </source>
</evidence>
<keyword evidence="1 6" id="KW-0732">Signal</keyword>
<evidence type="ECO:0000256" key="6">
    <source>
        <dbReference type="SAM" id="SignalP"/>
    </source>
</evidence>
<dbReference type="PROSITE" id="PS50835">
    <property type="entry name" value="IG_LIKE"/>
    <property type="match status" value="1"/>
</dbReference>
<evidence type="ECO:0000313" key="9">
    <source>
        <dbReference type="Proteomes" id="UP001558613"/>
    </source>
</evidence>
<dbReference type="Pfam" id="PF07686">
    <property type="entry name" value="V-set"/>
    <property type="match status" value="1"/>
</dbReference>
<evidence type="ECO:0000256" key="2">
    <source>
        <dbReference type="ARBA" id="ARBA00023130"/>
    </source>
</evidence>
<dbReference type="Gene3D" id="2.60.40.10">
    <property type="entry name" value="Immunoglobulins"/>
    <property type="match status" value="4"/>
</dbReference>
<evidence type="ECO:0000313" key="8">
    <source>
        <dbReference type="EMBL" id="KAL1280617.1"/>
    </source>
</evidence>
<name>A0ABR3NV26_9TELE</name>
<dbReference type="InterPro" id="IPR013106">
    <property type="entry name" value="Ig_V-set"/>
</dbReference>
<sequence>MTIICVLLLLLMIKKETFAQSITPLEDKALKSEGEKVTLSCKYDGAVNNLHWYRQYPGSKPEFLAYIYPHGDTRCDSLDSVEQKSRFQTAVEGETVTIKCTYSTTDTFPYLFWYQQEINGYPIYMLKKSPGSGDTMAQSITPQENKSLATVGETVTLSCKYEGTINNLHWYRQYPRSKPEFLAWIYPKGLVSGDSIEPDKEKNIITKERETVKLSCSYTTTSNDVWLYWYRQYTNGELLFLAYKGARSRSTANTADDRFQSATSRTSTELTVTDV</sequence>
<dbReference type="CDD" id="cd00099">
    <property type="entry name" value="IgV"/>
    <property type="match status" value="2"/>
</dbReference>
<accession>A0ABR3NV26</accession>
<evidence type="ECO:0000256" key="1">
    <source>
        <dbReference type="ARBA" id="ARBA00022729"/>
    </source>
</evidence>
<dbReference type="InterPro" id="IPR036179">
    <property type="entry name" value="Ig-like_dom_sf"/>
</dbReference>
<dbReference type="PANTHER" id="PTHR19367:SF18">
    <property type="entry name" value="T CELL RECEPTOR ALPHA VARIABLE 16"/>
    <property type="match status" value="1"/>
</dbReference>
<keyword evidence="2" id="KW-1064">Adaptive immunity</keyword>
<dbReference type="InterPro" id="IPR051287">
    <property type="entry name" value="TCR_variable_region"/>
</dbReference>
<protein>
    <recommendedName>
        <fullName evidence="7">Ig-like domain-containing protein</fullName>
    </recommendedName>
</protein>
<feature type="domain" description="Ig-like" evidence="7">
    <location>
        <begin position="187"/>
        <end position="275"/>
    </location>
</feature>
<dbReference type="PANTHER" id="PTHR19367">
    <property type="entry name" value="T-CELL RECEPTOR ALPHA CHAIN V REGION"/>
    <property type="match status" value="1"/>
</dbReference>
<dbReference type="EMBL" id="JAYMGO010000002">
    <property type="protein sequence ID" value="KAL1280617.1"/>
    <property type="molecule type" value="Genomic_DNA"/>
</dbReference>
<dbReference type="Proteomes" id="UP001558613">
    <property type="component" value="Unassembled WGS sequence"/>
</dbReference>
<evidence type="ECO:0000256" key="5">
    <source>
        <dbReference type="ARBA" id="ARBA00043266"/>
    </source>
</evidence>
<keyword evidence="5" id="KW-1279">T cell receptor</keyword>
<organism evidence="8 9">
    <name type="scientific">Cirrhinus molitorella</name>
    <name type="common">mud carp</name>
    <dbReference type="NCBI Taxonomy" id="172907"/>
    <lineage>
        <taxon>Eukaryota</taxon>
        <taxon>Metazoa</taxon>
        <taxon>Chordata</taxon>
        <taxon>Craniata</taxon>
        <taxon>Vertebrata</taxon>
        <taxon>Euteleostomi</taxon>
        <taxon>Actinopterygii</taxon>
        <taxon>Neopterygii</taxon>
        <taxon>Teleostei</taxon>
        <taxon>Ostariophysi</taxon>
        <taxon>Cypriniformes</taxon>
        <taxon>Cyprinidae</taxon>
        <taxon>Labeoninae</taxon>
        <taxon>Labeonini</taxon>
        <taxon>Cirrhinus</taxon>
    </lineage>
</organism>
<feature type="chain" id="PRO_5046145583" description="Ig-like domain-containing protein" evidence="6">
    <location>
        <begin position="20"/>
        <end position="275"/>
    </location>
</feature>
<evidence type="ECO:0000259" key="7">
    <source>
        <dbReference type="PROSITE" id="PS50835"/>
    </source>
</evidence>
<keyword evidence="9" id="KW-1185">Reference proteome</keyword>
<dbReference type="InterPro" id="IPR013783">
    <property type="entry name" value="Ig-like_fold"/>
</dbReference>
<gene>
    <name evidence="8" type="ORF">QQF64_015217</name>
</gene>
<proteinExistence type="predicted"/>
<keyword evidence="4" id="KW-0393">Immunoglobulin domain</keyword>
<feature type="signal peptide" evidence="6">
    <location>
        <begin position="1"/>
        <end position="19"/>
    </location>
</feature>